<protein>
    <submittedName>
        <fullName evidence="1">Uncharacterized protein</fullName>
    </submittedName>
</protein>
<name>A0A8S5NW83_9CAUD</name>
<proteinExistence type="predicted"/>
<organism evidence="1">
    <name type="scientific">Siphoviridae sp. ctTnV63</name>
    <dbReference type="NCBI Taxonomy" id="2825523"/>
    <lineage>
        <taxon>Viruses</taxon>
        <taxon>Duplodnaviria</taxon>
        <taxon>Heunggongvirae</taxon>
        <taxon>Uroviricota</taxon>
        <taxon>Caudoviricetes</taxon>
    </lineage>
</organism>
<evidence type="ECO:0000313" key="1">
    <source>
        <dbReference type="EMBL" id="DAD98628.1"/>
    </source>
</evidence>
<reference evidence="1" key="1">
    <citation type="journal article" date="2021" name="Proc. Natl. Acad. Sci. U.S.A.">
        <title>A Catalog of Tens of Thousands of Viruses from Human Metagenomes Reveals Hidden Associations with Chronic Diseases.</title>
        <authorList>
            <person name="Tisza M.J."/>
            <person name="Buck C.B."/>
        </authorList>
    </citation>
    <scope>NUCLEOTIDE SEQUENCE</scope>
    <source>
        <strain evidence="1">CtTnV63</strain>
    </source>
</reference>
<sequence length="39" mass="4424">MCEQLDALRYIGDIRISPGKALGAKFLSCAKNYEFRHHA</sequence>
<accession>A0A8S5NW83</accession>
<dbReference type="EMBL" id="BK015264">
    <property type="protein sequence ID" value="DAD98628.1"/>
    <property type="molecule type" value="Genomic_DNA"/>
</dbReference>